<accession>A0A316Z9C0</accession>
<organism evidence="3 4">
    <name type="scientific">Tilletiopsis washingtonensis</name>
    <dbReference type="NCBI Taxonomy" id="58919"/>
    <lineage>
        <taxon>Eukaryota</taxon>
        <taxon>Fungi</taxon>
        <taxon>Dikarya</taxon>
        <taxon>Basidiomycota</taxon>
        <taxon>Ustilaginomycotina</taxon>
        <taxon>Exobasidiomycetes</taxon>
        <taxon>Entylomatales</taxon>
        <taxon>Entylomatales incertae sedis</taxon>
        <taxon>Tilletiopsis</taxon>
    </lineage>
</organism>
<gene>
    <name evidence="3" type="ORF">FA09DRAFT_339045</name>
</gene>
<name>A0A316Z9C0_9BASI</name>
<dbReference type="STRING" id="58919.A0A316Z9C0"/>
<dbReference type="OrthoDB" id="434253at2759"/>
<dbReference type="Proteomes" id="UP000245946">
    <property type="component" value="Unassembled WGS sequence"/>
</dbReference>
<proteinExistence type="predicted"/>
<dbReference type="Gene3D" id="2.30.110.10">
    <property type="entry name" value="Electron Transport, Fmn-binding Protein, Chain A"/>
    <property type="match status" value="1"/>
</dbReference>
<feature type="region of interest" description="Disordered" evidence="1">
    <location>
        <begin position="1"/>
        <end position="23"/>
    </location>
</feature>
<evidence type="ECO:0000313" key="3">
    <source>
        <dbReference type="EMBL" id="PWN97542.1"/>
    </source>
</evidence>
<dbReference type="InterPro" id="IPR038725">
    <property type="entry name" value="YdaG_split_barrel_FMN-bd"/>
</dbReference>
<dbReference type="Pfam" id="PF16242">
    <property type="entry name" value="Pyrid_ox_like"/>
    <property type="match status" value="1"/>
</dbReference>
<protein>
    <recommendedName>
        <fullName evidence="2">General stress protein FMN-binding split barrel domain-containing protein</fullName>
    </recommendedName>
</protein>
<dbReference type="SUPFAM" id="SSF50475">
    <property type="entry name" value="FMN-binding split barrel"/>
    <property type="match status" value="1"/>
</dbReference>
<evidence type="ECO:0000256" key="1">
    <source>
        <dbReference type="SAM" id="MobiDB-lite"/>
    </source>
</evidence>
<dbReference type="PANTHER" id="PTHR34818">
    <property type="entry name" value="PROTEIN BLI-3"/>
    <property type="match status" value="1"/>
</dbReference>
<feature type="compositionally biased region" description="Low complexity" evidence="1">
    <location>
        <begin position="1"/>
        <end position="20"/>
    </location>
</feature>
<evidence type="ECO:0000259" key="2">
    <source>
        <dbReference type="Pfam" id="PF16242"/>
    </source>
</evidence>
<feature type="domain" description="General stress protein FMN-binding split barrel" evidence="2">
    <location>
        <begin position="30"/>
        <end position="178"/>
    </location>
</feature>
<dbReference type="PANTHER" id="PTHR34818:SF1">
    <property type="entry name" value="PROTEIN BLI-3"/>
    <property type="match status" value="1"/>
</dbReference>
<dbReference type="AlphaFoldDB" id="A0A316Z9C0"/>
<dbReference type="InterPro" id="IPR012349">
    <property type="entry name" value="Split_barrel_FMN-bd"/>
</dbReference>
<dbReference type="EMBL" id="KZ819294">
    <property type="protein sequence ID" value="PWN97542.1"/>
    <property type="molecule type" value="Genomic_DNA"/>
</dbReference>
<evidence type="ECO:0000313" key="4">
    <source>
        <dbReference type="Proteomes" id="UP000245946"/>
    </source>
</evidence>
<sequence>MSTTHQTADPTAQKAAAQADHSGLDPKQKLDALKELVAATQTCMLTSQTPEGRLASRAMHAAALEGPVFRFYTNTESGKVDDLESHPEVNISYVGKDGQSWASVSGRAKINTDRGAVKKHWSSALKAWFDNKKDGKHTGDENDPRVALIDVHPTEIRLYNSEGKFSTAISAAKAAVTGGVAAPGKLIILNESELSVLATHFTGA</sequence>
<dbReference type="GeneID" id="37271715"/>
<reference evidence="3 4" key="1">
    <citation type="journal article" date="2018" name="Mol. Biol. Evol.">
        <title>Broad Genomic Sampling Reveals a Smut Pathogenic Ancestry of the Fungal Clade Ustilaginomycotina.</title>
        <authorList>
            <person name="Kijpornyongpan T."/>
            <person name="Mondo S.J."/>
            <person name="Barry K."/>
            <person name="Sandor L."/>
            <person name="Lee J."/>
            <person name="Lipzen A."/>
            <person name="Pangilinan J."/>
            <person name="LaButti K."/>
            <person name="Hainaut M."/>
            <person name="Henrissat B."/>
            <person name="Grigoriev I.V."/>
            <person name="Spatafora J.W."/>
            <person name="Aime M.C."/>
        </authorList>
    </citation>
    <scope>NUCLEOTIDE SEQUENCE [LARGE SCALE GENOMIC DNA]</scope>
    <source>
        <strain evidence="3 4">MCA 4186</strain>
    </source>
</reference>
<dbReference type="RefSeq" id="XP_025597821.1">
    <property type="nucleotide sequence ID" value="XM_025744171.1"/>
</dbReference>
<keyword evidence="4" id="KW-1185">Reference proteome</keyword>
<dbReference type="InterPro" id="IPR052917">
    <property type="entry name" value="Stress-Dev_Protein"/>
</dbReference>